<evidence type="ECO:0000256" key="5">
    <source>
        <dbReference type="ARBA" id="ARBA00022989"/>
    </source>
</evidence>
<evidence type="ECO:0000259" key="12">
    <source>
        <dbReference type="PROSITE" id="PS50198"/>
    </source>
</evidence>
<comment type="caution">
    <text evidence="13">The sequence shown here is derived from an EMBL/GenBank/DDBJ whole genome shotgun (WGS) entry which is preliminary data.</text>
</comment>
<keyword evidence="14" id="KW-1185">Reference proteome</keyword>
<dbReference type="InterPro" id="IPR052029">
    <property type="entry name" value="PpiD_chaperone"/>
</dbReference>
<dbReference type="GO" id="GO:0005886">
    <property type="term" value="C:plasma membrane"/>
    <property type="evidence" value="ECO:0007669"/>
    <property type="project" value="UniProtKB-SubCell"/>
</dbReference>
<dbReference type="AlphaFoldDB" id="A0A7Y9R2Y6"/>
<feature type="domain" description="PpiC" evidence="12">
    <location>
        <begin position="266"/>
        <end position="369"/>
    </location>
</feature>
<dbReference type="InterPro" id="IPR000297">
    <property type="entry name" value="PPIase_PpiC"/>
</dbReference>
<dbReference type="Pfam" id="PF13624">
    <property type="entry name" value="SurA_N_3"/>
    <property type="match status" value="1"/>
</dbReference>
<keyword evidence="4" id="KW-0812">Transmembrane</keyword>
<evidence type="ECO:0000256" key="1">
    <source>
        <dbReference type="ARBA" id="ARBA00004382"/>
    </source>
</evidence>
<dbReference type="InterPro" id="IPR046357">
    <property type="entry name" value="PPIase_dom_sf"/>
</dbReference>
<dbReference type="PANTHER" id="PTHR47529">
    <property type="entry name" value="PEPTIDYL-PROLYL CIS-TRANS ISOMERASE D"/>
    <property type="match status" value="1"/>
</dbReference>
<keyword evidence="11" id="KW-0697">Rotamase</keyword>
<comment type="similarity">
    <text evidence="8">Belongs to the PpiD chaperone family.</text>
</comment>
<protein>
    <recommendedName>
        <fullName evidence="9">Periplasmic chaperone PpiD</fullName>
    </recommendedName>
    <alternativeName>
        <fullName evidence="10">Periplasmic folding chaperone</fullName>
    </alternativeName>
</protein>
<evidence type="ECO:0000256" key="6">
    <source>
        <dbReference type="ARBA" id="ARBA00023136"/>
    </source>
</evidence>
<evidence type="ECO:0000256" key="9">
    <source>
        <dbReference type="ARBA" id="ARBA00040743"/>
    </source>
</evidence>
<proteinExistence type="inferred from homology"/>
<dbReference type="Gene3D" id="1.10.4030.10">
    <property type="entry name" value="Porin chaperone SurA, peptide-binding domain"/>
    <property type="match status" value="1"/>
</dbReference>
<gene>
    <name evidence="13" type="ORF">BDD16_004345</name>
</gene>
<dbReference type="PROSITE" id="PS50198">
    <property type="entry name" value="PPIC_PPIASE_2"/>
    <property type="match status" value="1"/>
</dbReference>
<comment type="subcellular location">
    <subcellularLocation>
        <location evidence="1">Cell inner membrane</location>
        <topology evidence="1">Single-pass type II membrane protein</topology>
        <orientation evidence="1">Periplasmic side</orientation>
    </subcellularLocation>
</comment>
<evidence type="ECO:0000256" key="7">
    <source>
        <dbReference type="ARBA" id="ARBA00023186"/>
    </source>
</evidence>
<dbReference type="Pfam" id="PF13616">
    <property type="entry name" value="Rotamase_3"/>
    <property type="match status" value="1"/>
</dbReference>
<accession>A0A7Y9R2Y6</accession>
<keyword evidence="3" id="KW-0997">Cell inner membrane</keyword>
<keyword evidence="7" id="KW-0143">Chaperone</keyword>
<name>A0A7Y9R2Y6_9BURK</name>
<evidence type="ECO:0000256" key="4">
    <source>
        <dbReference type="ARBA" id="ARBA00022692"/>
    </source>
</evidence>
<evidence type="ECO:0000313" key="13">
    <source>
        <dbReference type="EMBL" id="NYG35359.1"/>
    </source>
</evidence>
<evidence type="ECO:0000256" key="2">
    <source>
        <dbReference type="ARBA" id="ARBA00022475"/>
    </source>
</evidence>
<dbReference type="Proteomes" id="UP000518288">
    <property type="component" value="Unassembled WGS sequence"/>
</dbReference>
<dbReference type="Gene3D" id="3.10.50.40">
    <property type="match status" value="1"/>
</dbReference>
<evidence type="ECO:0000256" key="10">
    <source>
        <dbReference type="ARBA" id="ARBA00042775"/>
    </source>
</evidence>
<reference evidence="13 14" key="1">
    <citation type="submission" date="2020-07" db="EMBL/GenBank/DDBJ databases">
        <title>Genomic Encyclopedia of Archaeal and Bacterial Type Strains, Phase II (KMG-II): from individual species to whole genera.</title>
        <authorList>
            <person name="Goeker M."/>
        </authorList>
    </citation>
    <scope>NUCLEOTIDE SEQUENCE [LARGE SCALE GENOMIC DNA]</scope>
    <source>
        <strain evidence="13 14">DSM 21226</strain>
    </source>
</reference>
<dbReference type="RefSeq" id="WP_179635889.1">
    <property type="nucleotide sequence ID" value="NZ_JACCFH010000001.1"/>
</dbReference>
<evidence type="ECO:0000256" key="11">
    <source>
        <dbReference type="PROSITE-ProRule" id="PRU00278"/>
    </source>
</evidence>
<keyword evidence="11 13" id="KW-0413">Isomerase</keyword>
<dbReference type="SUPFAM" id="SSF54534">
    <property type="entry name" value="FKBP-like"/>
    <property type="match status" value="1"/>
</dbReference>
<dbReference type="GO" id="GO:0003755">
    <property type="term" value="F:peptidyl-prolyl cis-trans isomerase activity"/>
    <property type="evidence" value="ECO:0007669"/>
    <property type="project" value="UniProtKB-KW"/>
</dbReference>
<keyword evidence="5" id="KW-1133">Transmembrane helix</keyword>
<evidence type="ECO:0000256" key="8">
    <source>
        <dbReference type="ARBA" id="ARBA00038408"/>
    </source>
</evidence>
<dbReference type="EMBL" id="JACCFH010000001">
    <property type="protein sequence ID" value="NYG35359.1"/>
    <property type="molecule type" value="Genomic_DNA"/>
</dbReference>
<dbReference type="PANTHER" id="PTHR47529:SF1">
    <property type="entry name" value="PERIPLASMIC CHAPERONE PPID"/>
    <property type="match status" value="1"/>
</dbReference>
<dbReference type="SUPFAM" id="SSF109998">
    <property type="entry name" value="Triger factor/SurA peptide-binding domain-like"/>
    <property type="match status" value="1"/>
</dbReference>
<dbReference type="InterPro" id="IPR027304">
    <property type="entry name" value="Trigger_fact/SurA_dom_sf"/>
</dbReference>
<organism evidence="13 14">
    <name type="scientific">Sphaerotilus montanus</name>
    <dbReference type="NCBI Taxonomy" id="522889"/>
    <lineage>
        <taxon>Bacteria</taxon>
        <taxon>Pseudomonadati</taxon>
        <taxon>Pseudomonadota</taxon>
        <taxon>Betaproteobacteria</taxon>
        <taxon>Burkholderiales</taxon>
        <taxon>Sphaerotilaceae</taxon>
        <taxon>Sphaerotilus</taxon>
    </lineage>
</organism>
<sequence length="645" mass="71086">MFDFFRRHTRVLQFLLLLLIVPSFVVFGIQGYDKFSEGKDEVAKVDGQAITRGEWDQAHRNQIERLRTQMPNVDVKLLDTPEVRQRVLDDLIRQRVLFAASRDLHLVPTDERLKRLFETDPQFANFRNADGTVRKELLAAQGMNSQQFAARLSQDMALNQVLAGVAGTALAPNAVARAAVDAFYQRRDVRVQTFAAKDYLAKVQASDADLQAYHDDPAHAARLLSPESVSFEYLVLDLPTVARGISVPEDDLRKYYTENATRYEQPQERRARHILIKAEAGASADAKAKAKARAEALLADVRKNPAGFADIARASSEDPGSAKQGGDLDWFGRGAMVKAFEDVAFALKKGEISGVVESDFGFHILQLEDLRGGDKRSFESVKSEIEAEVRKSLAQKRYAEVAEQFSNLVEQEDTLQPVADKLKLTVQRAERFTRAFKSEAGSVLANPKVVEAAFLTDNLRNKRKALAVEIGPNQLMSLRITEHLPARKQALAEVREQVKAAVLQAKAAKAARDEGAARLAQWKTQPAAAGTLPAAVTLSRVKTQDLPRAVVEAVLKAKADALPAWVGVDLGDEGYAVAVIEKVLPADLADTGSLDKAREQYTQLWSQAESEAYYAALRKRYKAVVLDSAKRSSAEEPAASAVPAK</sequence>
<keyword evidence="6" id="KW-0472">Membrane</keyword>
<evidence type="ECO:0000256" key="3">
    <source>
        <dbReference type="ARBA" id="ARBA00022519"/>
    </source>
</evidence>
<evidence type="ECO:0000313" key="14">
    <source>
        <dbReference type="Proteomes" id="UP000518288"/>
    </source>
</evidence>
<keyword evidence="2" id="KW-1003">Cell membrane</keyword>